<name>R2SFU7_9ENTE</name>
<dbReference type="AlphaFoldDB" id="R2SFU7"/>
<dbReference type="PANTHER" id="PTHR43546:SF9">
    <property type="entry name" value="L-ASCORBATE-6-PHOSPHATE LACTONASE ULAG-RELATED"/>
    <property type="match status" value="1"/>
</dbReference>
<evidence type="ECO:0000313" key="3">
    <source>
        <dbReference type="EMBL" id="EOH94230.1"/>
    </source>
</evidence>
<keyword evidence="4" id="KW-1185">Reference proteome</keyword>
<feature type="domain" description="Metallo-beta-lactamase" evidence="2">
    <location>
        <begin position="45"/>
        <end position="223"/>
    </location>
</feature>
<dbReference type="HOGENOM" id="CLU_1026444_0_0_9"/>
<dbReference type="Proteomes" id="UP000013782">
    <property type="component" value="Unassembled WGS sequence"/>
</dbReference>
<dbReference type="GO" id="GO:0016787">
    <property type="term" value="F:hydrolase activity"/>
    <property type="evidence" value="ECO:0007669"/>
    <property type="project" value="UniProtKB-KW"/>
</dbReference>
<dbReference type="InterPro" id="IPR036866">
    <property type="entry name" value="RibonucZ/Hydroxyglut_hydro"/>
</dbReference>
<dbReference type="InterPro" id="IPR001279">
    <property type="entry name" value="Metallo-B-lactamas"/>
</dbReference>
<gene>
    <name evidence="3" type="ORF">UAU_01965</name>
</gene>
<dbReference type="eggNOG" id="COG2220">
    <property type="taxonomic scope" value="Bacteria"/>
</dbReference>
<accession>R2SFU7</accession>
<keyword evidence="1" id="KW-0378">Hydrolase</keyword>
<proteinExistence type="predicted"/>
<sequence>MTKQARPPQTITIGPEAFQPSDQTSLYWLGNSGLLLNSRGYCMMVDPVLEGFDLPLLIDLPISAEDVPALDSLLLTHSDNDHYSLPTLKKLLPVTEAVHAPHYVAELVRERFQYPAKGHGIHETVTDGSVEITLTPADHLWQNARKKAARVFQQEDFCGFWISTPDGSLWIPGDSRLLPEQLEMPQPDAILFDFSDNEWHIGFDNAVLLANTYPAADLILSHWGTVDAPEMNVFNGDPQALFGKVTNPERIQLLAAGEAFQLSNH</sequence>
<dbReference type="InterPro" id="IPR050114">
    <property type="entry name" value="UPF0173_UPF0282_UlaG_hydrolase"/>
</dbReference>
<protein>
    <recommendedName>
        <fullName evidence="2">Metallo-beta-lactamase domain-containing protein</fullName>
    </recommendedName>
</protein>
<dbReference type="RefSeq" id="WP_010756956.1">
    <property type="nucleotide sequence ID" value="NZ_ASWD01000001.1"/>
</dbReference>
<evidence type="ECO:0000256" key="1">
    <source>
        <dbReference type="ARBA" id="ARBA00022801"/>
    </source>
</evidence>
<dbReference type="PATRIC" id="fig|1158607.3.peg.1932"/>
<evidence type="ECO:0000313" key="4">
    <source>
        <dbReference type="Proteomes" id="UP000013782"/>
    </source>
</evidence>
<comment type="caution">
    <text evidence="3">The sequence shown here is derived from an EMBL/GenBank/DDBJ whole genome shotgun (WGS) entry which is preliminary data.</text>
</comment>
<dbReference type="OrthoDB" id="9789133at2"/>
<evidence type="ECO:0000259" key="2">
    <source>
        <dbReference type="Pfam" id="PF12706"/>
    </source>
</evidence>
<dbReference type="SUPFAM" id="SSF56281">
    <property type="entry name" value="Metallo-hydrolase/oxidoreductase"/>
    <property type="match status" value="1"/>
</dbReference>
<organism evidence="3 4">
    <name type="scientific">Enterococcus pallens ATCC BAA-351</name>
    <dbReference type="NCBI Taxonomy" id="1158607"/>
    <lineage>
        <taxon>Bacteria</taxon>
        <taxon>Bacillati</taxon>
        <taxon>Bacillota</taxon>
        <taxon>Bacilli</taxon>
        <taxon>Lactobacillales</taxon>
        <taxon>Enterococcaceae</taxon>
        <taxon>Enterococcus</taxon>
    </lineage>
</organism>
<dbReference type="PANTHER" id="PTHR43546">
    <property type="entry name" value="UPF0173 METAL-DEPENDENT HYDROLASE MJ1163-RELATED"/>
    <property type="match status" value="1"/>
</dbReference>
<dbReference type="Gene3D" id="3.60.15.10">
    <property type="entry name" value="Ribonuclease Z/Hydroxyacylglutathione hydrolase-like"/>
    <property type="match status" value="1"/>
</dbReference>
<dbReference type="EMBL" id="AJAQ01000015">
    <property type="protein sequence ID" value="EOH94230.1"/>
    <property type="molecule type" value="Genomic_DNA"/>
</dbReference>
<reference evidence="3 4" key="1">
    <citation type="submission" date="2013-02" db="EMBL/GenBank/DDBJ databases">
        <title>The Genome Sequence of Enterococcus pallens BAA-351.</title>
        <authorList>
            <consortium name="The Broad Institute Genome Sequencing Platform"/>
            <consortium name="The Broad Institute Genome Sequencing Center for Infectious Disease"/>
            <person name="Earl A.M."/>
            <person name="Gilmore M.S."/>
            <person name="Lebreton F."/>
            <person name="Walker B."/>
            <person name="Young S.K."/>
            <person name="Zeng Q."/>
            <person name="Gargeya S."/>
            <person name="Fitzgerald M."/>
            <person name="Haas B."/>
            <person name="Abouelleil A."/>
            <person name="Alvarado L."/>
            <person name="Arachchi H.M."/>
            <person name="Berlin A.M."/>
            <person name="Chapman S.B."/>
            <person name="Dewar J."/>
            <person name="Goldberg J."/>
            <person name="Griggs A."/>
            <person name="Gujja S."/>
            <person name="Hansen M."/>
            <person name="Howarth C."/>
            <person name="Imamovic A."/>
            <person name="Larimer J."/>
            <person name="McCowan C."/>
            <person name="Murphy C."/>
            <person name="Neiman D."/>
            <person name="Pearson M."/>
            <person name="Priest M."/>
            <person name="Roberts A."/>
            <person name="Saif S."/>
            <person name="Shea T."/>
            <person name="Sisk P."/>
            <person name="Sykes S."/>
            <person name="Wortman J."/>
            <person name="Nusbaum C."/>
            <person name="Birren B."/>
        </authorList>
    </citation>
    <scope>NUCLEOTIDE SEQUENCE [LARGE SCALE GENOMIC DNA]</scope>
    <source>
        <strain evidence="3 4">ATCC BAA-351</strain>
    </source>
</reference>
<dbReference type="STRING" id="160454.RV10_GL001982"/>
<dbReference type="Pfam" id="PF12706">
    <property type="entry name" value="Lactamase_B_2"/>
    <property type="match status" value="1"/>
</dbReference>